<dbReference type="PROSITE" id="PS00455">
    <property type="entry name" value="AMP_BINDING"/>
    <property type="match status" value="1"/>
</dbReference>
<keyword evidence="3" id="KW-0276">Fatty acid metabolism</keyword>
<evidence type="ECO:0000256" key="3">
    <source>
        <dbReference type="ARBA" id="ARBA00022832"/>
    </source>
</evidence>
<comment type="similarity">
    <text evidence="1">Belongs to the ATP-dependent AMP-binding enzyme family.</text>
</comment>
<dbReference type="GO" id="GO:0071766">
    <property type="term" value="P:Actinobacterium-type cell wall biogenesis"/>
    <property type="evidence" value="ECO:0007669"/>
    <property type="project" value="UniProtKB-ARBA"/>
</dbReference>
<protein>
    <submittedName>
        <fullName evidence="6">Acyl-CoA synthetase (AMP-forming)/AMP-acid ligase II</fullName>
    </submittedName>
</protein>
<dbReference type="InterPro" id="IPR040097">
    <property type="entry name" value="FAAL/FAAC"/>
</dbReference>
<dbReference type="OrthoDB" id="3671040at2"/>
<dbReference type="Gene3D" id="3.30.300.30">
    <property type="match status" value="1"/>
</dbReference>
<sequence>MTDSPTGVSALQRTAADFGDERGITYYSSPETTEFRGYTALDRRARTIAQALTAEGIVPGDRAVIALSPGLAWADALYGILYAGAAFVPTPIAGYGTGAALAERIGAITRAAESSVVITDAAVLAALGEEAASLGAPIVVLEDLVAAGDPDAWTEPAIDGDSMAWLFYTSGSTGEPKGVIGTHRGLIATAEASIELIGAEPGYVVAGWLPLHHAMGLLLQVIVPVTNGGSAFLSTTEQFQRRPISWLQLISRHRADVSVAGNFAFALCTQFATDEQIADLDLSNLKVLVSGSEPVRPETVTAFVERFAPAGLDPDTIAPALGMTEAMLISAKPLHTPYVITQADTAALERGELELAGEGPSTELVSCGHWTDQTSVRIVDPDTLEPVADGQVGEIWIASPMMSPGYFRRPDATAESFGHSLPGDDRSYLRSGDLGVVLDRELYVTGRLKEVIILRGRNIYPQDIEAAARLVSPAVGVGAAFEIEGHSAPVALVLEVNAEALAESGEDLQSLSSRVADTVTAKFSLPGVIVLPVAEGDVPRTATGKVRRRPARAQFDAGTLEILDDVAAPAS</sequence>
<dbReference type="SUPFAM" id="SSF56801">
    <property type="entry name" value="Acetyl-CoA synthetase-like"/>
    <property type="match status" value="1"/>
</dbReference>
<dbReference type="GO" id="GO:0070566">
    <property type="term" value="F:adenylyltransferase activity"/>
    <property type="evidence" value="ECO:0007669"/>
    <property type="project" value="TreeGrafter"/>
</dbReference>
<keyword evidence="7" id="KW-1185">Reference proteome</keyword>
<name>A0A1G8E343_9MICO</name>
<evidence type="ECO:0000256" key="4">
    <source>
        <dbReference type="ARBA" id="ARBA00023098"/>
    </source>
</evidence>
<dbReference type="RefSeq" id="WP_091492954.1">
    <property type="nucleotide sequence ID" value="NZ_LT629692.1"/>
</dbReference>
<dbReference type="InterPro" id="IPR020845">
    <property type="entry name" value="AMP-binding_CS"/>
</dbReference>
<dbReference type="Pfam" id="PF00501">
    <property type="entry name" value="AMP-binding"/>
    <property type="match status" value="1"/>
</dbReference>
<keyword evidence="2 6" id="KW-0436">Ligase</keyword>
<keyword evidence="4" id="KW-0443">Lipid metabolism</keyword>
<feature type="domain" description="AMP-dependent synthetase/ligase" evidence="5">
    <location>
        <begin position="12"/>
        <end position="407"/>
    </location>
</feature>
<evidence type="ECO:0000256" key="2">
    <source>
        <dbReference type="ARBA" id="ARBA00022598"/>
    </source>
</evidence>
<dbReference type="InterPro" id="IPR042099">
    <property type="entry name" value="ANL_N_sf"/>
</dbReference>
<dbReference type="PANTHER" id="PTHR22754:SF32">
    <property type="entry name" value="DISCO-INTERACTING PROTEIN 2"/>
    <property type="match status" value="1"/>
</dbReference>
<dbReference type="PANTHER" id="PTHR22754">
    <property type="entry name" value="DISCO-INTERACTING PROTEIN 2 DIP2 -RELATED"/>
    <property type="match status" value="1"/>
</dbReference>
<dbReference type="GO" id="GO:0016874">
    <property type="term" value="F:ligase activity"/>
    <property type="evidence" value="ECO:0007669"/>
    <property type="project" value="UniProtKB-KW"/>
</dbReference>
<evidence type="ECO:0000313" key="6">
    <source>
        <dbReference type="EMBL" id="SDH64251.1"/>
    </source>
</evidence>
<proteinExistence type="inferred from homology"/>
<evidence type="ECO:0000256" key="1">
    <source>
        <dbReference type="ARBA" id="ARBA00006432"/>
    </source>
</evidence>
<dbReference type="GO" id="GO:0005886">
    <property type="term" value="C:plasma membrane"/>
    <property type="evidence" value="ECO:0007669"/>
    <property type="project" value="TreeGrafter"/>
</dbReference>
<dbReference type="InterPro" id="IPR000873">
    <property type="entry name" value="AMP-dep_synth/lig_dom"/>
</dbReference>
<dbReference type="Proteomes" id="UP000199009">
    <property type="component" value="Chromosome I"/>
</dbReference>
<dbReference type="GO" id="GO:0006633">
    <property type="term" value="P:fatty acid biosynthetic process"/>
    <property type="evidence" value="ECO:0007669"/>
    <property type="project" value="TreeGrafter"/>
</dbReference>
<gene>
    <name evidence="6" type="ORF">SAMN04489810_3517</name>
</gene>
<evidence type="ECO:0000259" key="5">
    <source>
        <dbReference type="Pfam" id="PF00501"/>
    </source>
</evidence>
<organism evidence="6 7">
    <name type="scientific">Microbacterium pygmaeum</name>
    <dbReference type="NCBI Taxonomy" id="370764"/>
    <lineage>
        <taxon>Bacteria</taxon>
        <taxon>Bacillati</taxon>
        <taxon>Actinomycetota</taxon>
        <taxon>Actinomycetes</taxon>
        <taxon>Micrococcales</taxon>
        <taxon>Microbacteriaceae</taxon>
        <taxon>Microbacterium</taxon>
    </lineage>
</organism>
<dbReference type="CDD" id="cd05931">
    <property type="entry name" value="FAAL"/>
    <property type="match status" value="1"/>
</dbReference>
<dbReference type="Gene3D" id="3.40.50.12780">
    <property type="entry name" value="N-terminal domain of ligase-like"/>
    <property type="match status" value="1"/>
</dbReference>
<evidence type="ECO:0000313" key="7">
    <source>
        <dbReference type="Proteomes" id="UP000199009"/>
    </source>
</evidence>
<dbReference type="AlphaFoldDB" id="A0A1G8E343"/>
<dbReference type="STRING" id="370764.SAMN04489810_3517"/>
<reference evidence="6 7" key="1">
    <citation type="submission" date="2016-10" db="EMBL/GenBank/DDBJ databases">
        <authorList>
            <person name="de Groot N.N."/>
        </authorList>
    </citation>
    <scope>NUCLEOTIDE SEQUENCE [LARGE SCALE GENOMIC DNA]</scope>
    <source>
        <strain evidence="6 7">DSM 23142</strain>
    </source>
</reference>
<dbReference type="InterPro" id="IPR045851">
    <property type="entry name" value="AMP-bd_C_sf"/>
</dbReference>
<dbReference type="EMBL" id="LT629692">
    <property type="protein sequence ID" value="SDH64251.1"/>
    <property type="molecule type" value="Genomic_DNA"/>
</dbReference>
<dbReference type="FunFam" id="3.40.50.12780:FF:000013">
    <property type="entry name" value="Long-chain-fatty-acid--AMP ligase FadD32"/>
    <property type="match status" value="1"/>
</dbReference>
<accession>A0A1G8E343</accession>